<dbReference type="Proteomes" id="UP000204048">
    <property type="component" value="Segment"/>
</dbReference>
<reference evidence="1 2" key="1">
    <citation type="submission" date="2010-11" db="EMBL/GenBank/DDBJ databases">
        <title>The Genome Sequence of Pseudoalteromonas phage pYD6-A.</title>
        <authorList>
            <consortium name="The Broad Institute Genome Sequencing Platform"/>
            <person name="Henn M.R."/>
            <person name="Wolf A."/>
            <person name="Jost G."/>
            <person name="Levin J."/>
            <person name="Malboeuf C."/>
            <person name="Casali M."/>
            <person name="Russ C."/>
            <person name="Lennon N."/>
            <person name="Chapman S.B."/>
            <person name="Erlich R."/>
            <person name="Young S.K."/>
            <person name="Yandava C."/>
            <person name="Zeng Q."/>
            <person name="Alvarado L."/>
            <person name="Anderson S."/>
            <person name="Berlin A."/>
            <person name="Chen Z."/>
            <person name="Freedman E."/>
            <person name="Gellesch M."/>
            <person name="Goldberg J."/>
            <person name="Green L."/>
            <person name="Griggs A."/>
            <person name="Gujja S."/>
            <person name="Heilman E.R."/>
            <person name="Heiman D."/>
            <person name="Hollinger A."/>
            <person name="Howarth C."/>
            <person name="Larson L."/>
            <person name="Mehta T."/>
            <person name="Pearson M."/>
            <person name="Roberts A."/>
            <person name="Ryan E."/>
            <person name="Saif S."/>
            <person name="Shea T."/>
            <person name="Shenoy N."/>
            <person name="Sisk P."/>
            <person name="Stolte C."/>
            <person name="Sykes S."/>
            <person name="White J."/>
            <person name="Haas B."/>
            <person name="Nusbaum C."/>
            <person name="Birren B."/>
        </authorList>
    </citation>
    <scope>NUCLEOTIDE SEQUENCE [LARGE SCALE GENOMIC DNA]</scope>
    <source>
        <strain evidence="2">pYD6-A</strain>
    </source>
</reference>
<evidence type="ECO:0008006" key="3">
    <source>
        <dbReference type="Google" id="ProtNLM"/>
    </source>
</evidence>
<dbReference type="InterPro" id="IPR036388">
    <property type="entry name" value="WH-like_DNA-bd_sf"/>
</dbReference>
<proteinExistence type="predicted"/>
<name>M4SMH9_9CAUD</name>
<keyword evidence="2" id="KW-1185">Reference proteome</keyword>
<dbReference type="EMBL" id="JF974296">
    <property type="protein sequence ID" value="AGH57572.1"/>
    <property type="molecule type" value="Genomic_DNA"/>
</dbReference>
<dbReference type="GeneID" id="15010785"/>
<dbReference type="OrthoDB" id="8611at10239"/>
<gene>
    <name evidence="1" type="ORF">PYDG_00040</name>
</gene>
<dbReference type="RefSeq" id="YP_007674250.1">
    <property type="nucleotide sequence ID" value="NC_020849.1"/>
</dbReference>
<organism evidence="1 2">
    <name type="scientific">Pseudoalteromonas phage pYD6-A</name>
    <dbReference type="NCBI Taxonomy" id="754052"/>
    <lineage>
        <taxon>Viruses</taxon>
        <taxon>Duplodnaviria</taxon>
        <taxon>Heunggongvirae</taxon>
        <taxon>Uroviricota</taxon>
        <taxon>Caudoviricetes</taxon>
        <taxon>Schitoviridae</taxon>
        <taxon>Fuhrmanvirinae</taxon>
        <taxon>Matsuvirus</taxon>
        <taxon>Matsuvirus pYD6A</taxon>
    </lineage>
</organism>
<sequence>MYKGAIHPTNNYGNIEVINYTSSVNVLVEFITTKTKVVTSTSNIRTGRVKDPNIPSVFNVGYIGQGKYSSKSHKTFYTHWVNMLRRCYTNTMPSYSKCTVTTDWHNFQSFAAWCDIHYKPGTELDKDSIIKGNTLYGPDTCIFCTHHENIIATHAKHWEFIAPDGSAIKVHNLKEFCRLNNLNSSKMYELAPGKRKSHKGYRNLKFN</sequence>
<dbReference type="Gene3D" id="1.10.10.10">
    <property type="entry name" value="Winged helix-like DNA-binding domain superfamily/Winged helix DNA-binding domain"/>
    <property type="match status" value="1"/>
</dbReference>
<accession>M4SMH9</accession>
<dbReference type="KEGG" id="vg:15010785"/>
<evidence type="ECO:0000313" key="2">
    <source>
        <dbReference type="Proteomes" id="UP000204048"/>
    </source>
</evidence>
<evidence type="ECO:0000313" key="1">
    <source>
        <dbReference type="EMBL" id="AGH57572.1"/>
    </source>
</evidence>
<protein>
    <recommendedName>
        <fullName evidence="3">HNH homing endonuclease</fullName>
    </recommendedName>
</protein>